<geneLocation type="mitochondrion" evidence="17"/>
<dbReference type="EMBL" id="AP006818">
    <property type="protein sequence ID" value="BBU26065.1"/>
    <property type="molecule type" value="Genomic_DNA"/>
</dbReference>
<organism evidence="17">
    <name type="scientific">Limnichthys fasciatus</name>
    <name type="common">barred sand burrower</name>
    <dbReference type="NCBI Taxonomy" id="270600"/>
    <lineage>
        <taxon>Eukaryota</taxon>
        <taxon>Metazoa</taxon>
        <taxon>Chordata</taxon>
        <taxon>Craniata</taxon>
        <taxon>Vertebrata</taxon>
        <taxon>Euteleostomi</taxon>
        <taxon>Actinopterygii</taxon>
        <taxon>Neopterygii</taxon>
        <taxon>Teleostei</taxon>
        <taxon>Neoteleostei</taxon>
        <taxon>Acanthomorphata</taxon>
        <taxon>Eupercaria</taxon>
        <taxon>Acropomatiformes</taxon>
        <taxon>Creediidae</taxon>
        <taxon>Limnichthys</taxon>
    </lineage>
</organism>
<evidence type="ECO:0000256" key="10">
    <source>
        <dbReference type="ARBA" id="ARBA00023128"/>
    </source>
</evidence>
<keyword evidence="9" id="KW-0406">Ion transport</keyword>
<protein>
    <recommendedName>
        <fullName evidence="15">ATP synthase subunit a</fullName>
    </recommendedName>
</protein>
<evidence type="ECO:0000256" key="2">
    <source>
        <dbReference type="ARBA" id="ARBA00006810"/>
    </source>
</evidence>
<reference evidence="18" key="1">
    <citation type="submission" date="2004-04" db="EMBL/GenBank/DDBJ databases">
        <title>The ray-finned fish phylogeny.</title>
        <authorList>
            <person name="Miya M."/>
        </authorList>
    </citation>
    <scope>NUCLEOTIDE SEQUENCE</scope>
</reference>
<keyword evidence="12" id="KW-0066">ATP synthesis</keyword>
<evidence type="ECO:0000256" key="6">
    <source>
        <dbReference type="ARBA" id="ARBA00022781"/>
    </source>
</evidence>
<evidence type="ECO:0000256" key="14">
    <source>
        <dbReference type="ARBA" id="ARBA00063051"/>
    </source>
</evidence>
<feature type="transmembrane region" description="Helical" evidence="16">
    <location>
        <begin position="196"/>
        <end position="223"/>
    </location>
</feature>
<dbReference type="PANTHER" id="PTHR11410:SF0">
    <property type="entry name" value="ATP SYNTHASE SUBUNIT A"/>
    <property type="match status" value="1"/>
</dbReference>
<feature type="transmembrane region" description="Helical" evidence="16">
    <location>
        <begin position="138"/>
        <end position="158"/>
    </location>
</feature>
<feature type="transmembrane region" description="Helical" evidence="16">
    <location>
        <begin position="170"/>
        <end position="190"/>
    </location>
</feature>
<evidence type="ECO:0000256" key="16">
    <source>
        <dbReference type="SAM" id="Phobius"/>
    </source>
</evidence>
<dbReference type="AlphaFoldDB" id="A0A1V1FJF8"/>
<dbReference type="PANTHER" id="PTHR11410">
    <property type="entry name" value="ATP SYNTHASE SUBUNIT A"/>
    <property type="match status" value="1"/>
</dbReference>
<keyword evidence="3" id="KW-0813">Transport</keyword>
<sequence>MITSIFDQFLSPVLMGISLTTVATLSPAMLIVVSNNRWNKTRMLATQGWFFTRFIKEVATPLSTAGQKWTLLFMALLICLMSLNLLGLLPYTFTPTTQLSLNLAMALPLWITTIYAGLRHAPKDMIAHVLPQGTPNALIPMLILVETMSLLIRPIALAMRITANLTAGHLLMHLISAGIFFLMSALPPVALITSLALAALTVLEMLVGVLQAYVFVLLLSMYLKEAL</sequence>
<keyword evidence="11 16" id="KW-0472">Membrane</keyword>
<evidence type="ECO:0000256" key="4">
    <source>
        <dbReference type="ARBA" id="ARBA00022547"/>
    </source>
</evidence>
<evidence type="ECO:0000313" key="17">
    <source>
        <dbReference type="EMBL" id="BAX03908.1"/>
    </source>
</evidence>
<keyword evidence="5 16" id="KW-0812">Transmembrane</keyword>
<dbReference type="NCBIfam" id="TIGR01131">
    <property type="entry name" value="ATP_synt_6_or_A"/>
    <property type="match status" value="1"/>
</dbReference>
<evidence type="ECO:0000313" key="18">
    <source>
        <dbReference type="EMBL" id="BBU26065.1"/>
    </source>
</evidence>
<evidence type="ECO:0000256" key="12">
    <source>
        <dbReference type="ARBA" id="ARBA00023310"/>
    </source>
</evidence>
<keyword evidence="4" id="KW-0138">CF(0)</keyword>
<evidence type="ECO:0000256" key="15">
    <source>
        <dbReference type="RuleBase" id="RU004450"/>
    </source>
</evidence>
<dbReference type="InterPro" id="IPR045083">
    <property type="entry name" value="ATP_synth_F0_asu_bact/mt"/>
</dbReference>
<comment type="subunit">
    <text evidence="14">Component of the ATP synthase complex composed at least of ATP5F1A/subunit alpha, ATP5F1B/subunit beta, ATP5MC1/subunit c (homooctomer), MT-ATP6/subunit a, MT-ATP8/subunit 8, ATP5ME/subunit e, ATP5MF/subunit f, ATP5MG/subunit g, ATP5MK/subunit k, ATP5MJ/subunit j, ATP5F1C/subunit gamma, ATP5F1D/subunit delta, ATP5F1E/subunit epsilon, ATP5PF/subunit F6, ATP5PB/subunit b, ATP5PD/subunit d, ATP5PO/subunit OSCP. ATP synthase complex consists of a soluble F(1) head domain (subunits alpha(3) and beta(3)) - the catalytic core - and a membrane F(0) domain - the membrane proton channel (subunits c, a, 8, e, f, g, k and j). These two domains are linked by a central stalk (subunits gamma, delta, and epsilon) rotating inside the F1 region and a stationary peripheral stalk (subunits F6, b, d, and OSCP). Interacts with DNAJC30; interaction is direct.</text>
</comment>
<keyword evidence="8 16" id="KW-1133">Transmembrane helix</keyword>
<reference evidence="17" key="2">
    <citation type="journal article" date="2016" name="BMC Genomics">
        <title>Structure and variation of the mitochondrial genome of fishes.</title>
        <authorList>
            <person name="Satoh T.P."/>
            <person name="Miya M."/>
            <person name="Mabuchi K."/>
            <person name="Nishida M."/>
        </authorList>
    </citation>
    <scope>NUCLEOTIDE SEQUENCE</scope>
</reference>
<dbReference type="EMBL" id="AP017453">
    <property type="protein sequence ID" value="BAX03908.1"/>
    <property type="molecule type" value="Genomic_DNA"/>
</dbReference>
<dbReference type="PRINTS" id="PR00123">
    <property type="entry name" value="ATPASEA"/>
</dbReference>
<dbReference type="GO" id="GO:0005743">
    <property type="term" value="C:mitochondrial inner membrane"/>
    <property type="evidence" value="ECO:0007669"/>
    <property type="project" value="UniProtKB-SubCell"/>
</dbReference>
<evidence type="ECO:0000256" key="1">
    <source>
        <dbReference type="ARBA" id="ARBA00004225"/>
    </source>
</evidence>
<comment type="subcellular location">
    <subcellularLocation>
        <location evidence="15">Mitochondrion inner membrane</location>
        <topology evidence="15">Multi-pass membrane protein</topology>
    </subcellularLocation>
    <subcellularLocation>
        <location evidence="1">Mitochondrion membrane</location>
        <topology evidence="1">Multi-pass membrane protein</topology>
    </subcellularLocation>
</comment>
<evidence type="ECO:0000256" key="7">
    <source>
        <dbReference type="ARBA" id="ARBA00022792"/>
    </source>
</evidence>
<evidence type="ECO:0000256" key="13">
    <source>
        <dbReference type="ARBA" id="ARBA00024169"/>
    </source>
</evidence>
<dbReference type="Pfam" id="PF00119">
    <property type="entry name" value="ATP-synt_A"/>
    <property type="match status" value="1"/>
</dbReference>
<keyword evidence="6" id="KW-0375">Hydrogen ion transport</keyword>
<proteinExistence type="inferred from homology"/>
<dbReference type="Gene3D" id="1.20.120.220">
    <property type="entry name" value="ATP synthase, F0 complex, subunit A"/>
    <property type="match status" value="1"/>
</dbReference>
<dbReference type="InterPro" id="IPR000568">
    <property type="entry name" value="ATP_synth_F0_asu"/>
</dbReference>
<evidence type="ECO:0000256" key="8">
    <source>
        <dbReference type="ARBA" id="ARBA00022989"/>
    </source>
</evidence>
<accession>A0A1V1FJF8</accession>
<feature type="transmembrane region" description="Helical" evidence="16">
    <location>
        <begin position="12"/>
        <end position="33"/>
    </location>
</feature>
<dbReference type="SUPFAM" id="SSF81336">
    <property type="entry name" value="F1F0 ATP synthase subunit A"/>
    <property type="match status" value="1"/>
</dbReference>
<feature type="transmembrane region" description="Helical" evidence="16">
    <location>
        <begin position="69"/>
        <end position="89"/>
    </location>
</feature>
<dbReference type="InterPro" id="IPR035908">
    <property type="entry name" value="F0_ATP_A_sf"/>
</dbReference>
<evidence type="ECO:0000256" key="3">
    <source>
        <dbReference type="ARBA" id="ARBA00022448"/>
    </source>
</evidence>
<keyword evidence="7" id="KW-0999">Mitochondrion inner membrane</keyword>
<comment type="similarity">
    <text evidence="2">Belongs to the ATPase A chain family.</text>
</comment>
<dbReference type="GO" id="GO:0045259">
    <property type="term" value="C:proton-transporting ATP synthase complex"/>
    <property type="evidence" value="ECO:0007669"/>
    <property type="project" value="UniProtKB-KW"/>
</dbReference>
<evidence type="ECO:0000256" key="5">
    <source>
        <dbReference type="ARBA" id="ARBA00022692"/>
    </source>
</evidence>
<evidence type="ECO:0000256" key="11">
    <source>
        <dbReference type="ARBA" id="ARBA00023136"/>
    </source>
</evidence>
<feature type="transmembrane region" description="Helical" evidence="16">
    <location>
        <begin position="101"/>
        <end position="118"/>
    </location>
</feature>
<gene>
    <name evidence="17" type="primary">ATPase 6</name>
    <name evidence="18" type="synonym">ATPase6</name>
</gene>
<name>A0A1V1FJF8_9TELE</name>
<keyword evidence="10 17" id="KW-0496">Mitochondrion</keyword>
<dbReference type="CDD" id="cd00310">
    <property type="entry name" value="ATP-synt_Fo_a_6"/>
    <property type="match status" value="1"/>
</dbReference>
<dbReference type="GO" id="GO:0046933">
    <property type="term" value="F:proton-transporting ATP synthase activity, rotational mechanism"/>
    <property type="evidence" value="ECO:0007669"/>
    <property type="project" value="TreeGrafter"/>
</dbReference>
<comment type="catalytic activity">
    <reaction evidence="13">
        <text>H(+)(in) = H(+)(out)</text>
        <dbReference type="Rhea" id="RHEA:34979"/>
        <dbReference type="ChEBI" id="CHEBI:15378"/>
    </reaction>
</comment>
<evidence type="ECO:0000256" key="9">
    <source>
        <dbReference type="ARBA" id="ARBA00023065"/>
    </source>
</evidence>